<comment type="caution">
    <text evidence="1">The sequence shown here is derived from an EMBL/GenBank/DDBJ whole genome shotgun (WGS) entry which is preliminary data.</text>
</comment>
<name>A0A6L3UXX5_9BACI</name>
<reference evidence="1 2" key="1">
    <citation type="journal article" date="2016" name="Antonie Van Leeuwenhoek">
        <title>Bacillus depressus sp. nov., isolated from soil of a sunflower field.</title>
        <authorList>
            <person name="Wei X."/>
            <person name="Xin D."/>
            <person name="Xin Y."/>
            <person name="Zhang H."/>
            <person name="Wang T."/>
            <person name="Zhang J."/>
        </authorList>
    </citation>
    <scope>NUCLEOTIDE SEQUENCE [LARGE SCALE GENOMIC DNA]</scope>
    <source>
        <strain evidence="1 2">BZ1</strain>
    </source>
</reference>
<dbReference type="EMBL" id="WBOS01000022">
    <property type="protein sequence ID" value="KAB2328962.1"/>
    <property type="molecule type" value="Genomic_DNA"/>
</dbReference>
<dbReference type="Proteomes" id="UP000481030">
    <property type="component" value="Unassembled WGS sequence"/>
</dbReference>
<dbReference type="OrthoDB" id="9941562at2"/>
<protein>
    <submittedName>
        <fullName evidence="1">Uncharacterized protein</fullName>
    </submittedName>
</protein>
<gene>
    <name evidence="1" type="ORF">F7731_23715</name>
</gene>
<accession>A0A6L3UXX5</accession>
<organism evidence="1 2">
    <name type="scientific">Cytobacillus depressus</name>
    <dbReference type="NCBI Taxonomy" id="1602942"/>
    <lineage>
        <taxon>Bacteria</taxon>
        <taxon>Bacillati</taxon>
        <taxon>Bacillota</taxon>
        <taxon>Bacilli</taxon>
        <taxon>Bacillales</taxon>
        <taxon>Bacillaceae</taxon>
        <taxon>Cytobacillus</taxon>
    </lineage>
</organism>
<dbReference type="RefSeq" id="WP_151537260.1">
    <property type="nucleotide sequence ID" value="NZ_WBOS01000022.1"/>
</dbReference>
<keyword evidence="2" id="KW-1185">Reference proteome</keyword>
<evidence type="ECO:0000313" key="1">
    <source>
        <dbReference type="EMBL" id="KAB2328962.1"/>
    </source>
</evidence>
<evidence type="ECO:0000313" key="2">
    <source>
        <dbReference type="Proteomes" id="UP000481030"/>
    </source>
</evidence>
<dbReference type="AlphaFoldDB" id="A0A6L3UXX5"/>
<sequence>MSSTYIKPLLEEYSQLKNLSNFPVTKVYPDSDADTVGFRLSKEEALKIATQLLVACEVSEEIFLLGSRQKDRAWVARYK</sequence>
<proteinExistence type="predicted"/>